<evidence type="ECO:0000313" key="11">
    <source>
        <dbReference type="Proteomes" id="UP000182248"/>
    </source>
</evidence>
<dbReference type="AlphaFoldDB" id="A0A1K1N1A8"/>
<evidence type="ECO:0000256" key="7">
    <source>
        <dbReference type="SAM" id="Phobius"/>
    </source>
</evidence>
<keyword evidence="11" id="KW-1185">Reference proteome</keyword>
<evidence type="ECO:0000256" key="6">
    <source>
        <dbReference type="ARBA" id="ARBA00038076"/>
    </source>
</evidence>
<dbReference type="GO" id="GO:0005886">
    <property type="term" value="C:plasma membrane"/>
    <property type="evidence" value="ECO:0007669"/>
    <property type="project" value="UniProtKB-SubCell"/>
</dbReference>
<evidence type="ECO:0000256" key="4">
    <source>
        <dbReference type="ARBA" id="ARBA00022989"/>
    </source>
</evidence>
<dbReference type="Pfam" id="PF02687">
    <property type="entry name" value="FtsX"/>
    <property type="match status" value="1"/>
</dbReference>
<keyword evidence="5 7" id="KW-0472">Membrane</keyword>
<dbReference type="InterPro" id="IPR025857">
    <property type="entry name" value="MacB_PCD"/>
</dbReference>
<evidence type="ECO:0000256" key="5">
    <source>
        <dbReference type="ARBA" id="ARBA00023136"/>
    </source>
</evidence>
<dbReference type="InterPro" id="IPR050250">
    <property type="entry name" value="Macrolide_Exporter_MacB"/>
</dbReference>
<dbReference type="OrthoDB" id="9770036at2"/>
<evidence type="ECO:0000259" key="8">
    <source>
        <dbReference type="Pfam" id="PF02687"/>
    </source>
</evidence>
<sequence length="406" mass="43790">MRILNLLRIAWNAIKLNKMRTFLTMLGIIIGVASVIAMLAIGEGSKESIRKQISSMGSNMITIRPGAGIQGGVRMDPTEMQSLKLADYQALKKDATLLTAISPQVSSSGQSIHGSDNWPTSIYGVTPEYLSIRVLEVTNGSMFTDAEVNAAAKVAVIGQTVVENLFADGENPVGQTIRYNNIPFKVIGVLAEKGENTFGQDQDDVILAPYTTVQKRILAVDYLQSVLASAESEDKALDAVEEVLSIMRKQHNISGNDEDDFNVFSMEELISTFSSTSEMLTVLLVAIASISLLIGGIGIMNIMYVSVKERTREIGLRLAVGGKGSDILIQFLIEAVVISVTGGLIGVVLGVSATVFIEKVLNWPTVITIYSIVLSFAVCAVTGIFFGWYPARKASALDPIVALRYE</sequence>
<feature type="transmembrane region" description="Helical" evidence="7">
    <location>
        <begin position="279"/>
        <end position="307"/>
    </location>
</feature>
<feature type="transmembrane region" description="Helical" evidence="7">
    <location>
        <begin position="369"/>
        <end position="389"/>
    </location>
</feature>
<name>A0A1K1N1A8_9FLAO</name>
<dbReference type="Proteomes" id="UP000182248">
    <property type="component" value="Unassembled WGS sequence"/>
</dbReference>
<feature type="domain" description="ABC3 transporter permease C-terminal" evidence="8">
    <location>
        <begin position="286"/>
        <end position="398"/>
    </location>
</feature>
<feature type="domain" description="MacB-like periplasmic core" evidence="9">
    <location>
        <begin position="21"/>
        <end position="242"/>
    </location>
</feature>
<dbReference type="GO" id="GO:0022857">
    <property type="term" value="F:transmembrane transporter activity"/>
    <property type="evidence" value="ECO:0007669"/>
    <property type="project" value="TreeGrafter"/>
</dbReference>
<organism evidence="10 11">
    <name type="scientific">Sinomicrobium oceani</name>
    <dbReference type="NCBI Taxonomy" id="1150368"/>
    <lineage>
        <taxon>Bacteria</taxon>
        <taxon>Pseudomonadati</taxon>
        <taxon>Bacteroidota</taxon>
        <taxon>Flavobacteriia</taxon>
        <taxon>Flavobacteriales</taxon>
        <taxon>Flavobacteriaceae</taxon>
        <taxon>Sinomicrobium</taxon>
    </lineage>
</organism>
<dbReference type="EMBL" id="FPJE01000004">
    <property type="protein sequence ID" value="SFW29081.1"/>
    <property type="molecule type" value="Genomic_DNA"/>
</dbReference>
<comment type="subcellular location">
    <subcellularLocation>
        <location evidence="1">Cell membrane</location>
        <topology evidence="1">Multi-pass membrane protein</topology>
    </subcellularLocation>
</comment>
<comment type="similarity">
    <text evidence="6">Belongs to the ABC-4 integral membrane protein family.</text>
</comment>
<keyword evidence="4 7" id="KW-1133">Transmembrane helix</keyword>
<accession>A0A1K1N1A8</accession>
<evidence type="ECO:0000256" key="3">
    <source>
        <dbReference type="ARBA" id="ARBA00022692"/>
    </source>
</evidence>
<evidence type="ECO:0000256" key="2">
    <source>
        <dbReference type="ARBA" id="ARBA00022475"/>
    </source>
</evidence>
<keyword evidence="2" id="KW-1003">Cell membrane</keyword>
<feature type="transmembrane region" description="Helical" evidence="7">
    <location>
        <begin position="21"/>
        <end position="42"/>
    </location>
</feature>
<dbReference type="Pfam" id="PF12704">
    <property type="entry name" value="MacB_PCD"/>
    <property type="match status" value="1"/>
</dbReference>
<dbReference type="InterPro" id="IPR003838">
    <property type="entry name" value="ABC3_permease_C"/>
</dbReference>
<evidence type="ECO:0000256" key="1">
    <source>
        <dbReference type="ARBA" id="ARBA00004651"/>
    </source>
</evidence>
<dbReference type="PANTHER" id="PTHR30572:SF4">
    <property type="entry name" value="ABC TRANSPORTER PERMEASE YTRF"/>
    <property type="match status" value="1"/>
</dbReference>
<proteinExistence type="inferred from homology"/>
<dbReference type="STRING" id="1150368.SAMN02927921_00938"/>
<feature type="transmembrane region" description="Helical" evidence="7">
    <location>
        <begin position="328"/>
        <end position="357"/>
    </location>
</feature>
<protein>
    <submittedName>
        <fullName evidence="10">Putative ABC transport system permease protein</fullName>
    </submittedName>
</protein>
<dbReference type="PANTHER" id="PTHR30572">
    <property type="entry name" value="MEMBRANE COMPONENT OF TRANSPORTER-RELATED"/>
    <property type="match status" value="1"/>
</dbReference>
<reference evidence="10 11" key="1">
    <citation type="submission" date="2016-11" db="EMBL/GenBank/DDBJ databases">
        <authorList>
            <person name="Jaros S."/>
            <person name="Januszkiewicz K."/>
            <person name="Wedrychowicz H."/>
        </authorList>
    </citation>
    <scope>NUCLEOTIDE SEQUENCE [LARGE SCALE GENOMIC DNA]</scope>
    <source>
        <strain evidence="10 11">CGMCC 1.12145</strain>
    </source>
</reference>
<dbReference type="RefSeq" id="WP_072316227.1">
    <property type="nucleotide sequence ID" value="NZ_FPJE01000004.1"/>
</dbReference>
<gene>
    <name evidence="10" type="ORF">SAMN02927921_00938</name>
</gene>
<evidence type="ECO:0000259" key="9">
    <source>
        <dbReference type="Pfam" id="PF12704"/>
    </source>
</evidence>
<keyword evidence="3 7" id="KW-0812">Transmembrane</keyword>
<evidence type="ECO:0000313" key="10">
    <source>
        <dbReference type="EMBL" id="SFW29081.1"/>
    </source>
</evidence>